<gene>
    <name evidence="1" type="ORF">HMPREF0973_02547</name>
</gene>
<reference evidence="1 2" key="1">
    <citation type="submission" date="2009-09" db="EMBL/GenBank/DDBJ databases">
        <authorList>
            <person name="Weinstock G."/>
            <person name="Sodergren E."/>
            <person name="Clifton S."/>
            <person name="Fulton L."/>
            <person name="Fulton B."/>
            <person name="Courtney L."/>
            <person name="Fronick C."/>
            <person name="Harrison M."/>
            <person name="Strong C."/>
            <person name="Farmer C."/>
            <person name="Delahaunty K."/>
            <person name="Markovic C."/>
            <person name="Hall O."/>
            <person name="Minx P."/>
            <person name="Tomlinson C."/>
            <person name="Mitreva M."/>
            <person name="Nelson J."/>
            <person name="Hou S."/>
            <person name="Wollam A."/>
            <person name="Pepin K.H."/>
            <person name="Johnson M."/>
            <person name="Bhonagiri V."/>
            <person name="Nash W.E."/>
            <person name="Warren W."/>
            <person name="Chinwalla A."/>
            <person name="Mardis E.R."/>
            <person name="Wilson R.K."/>
        </authorList>
    </citation>
    <scope>NUCLEOTIDE SEQUENCE [LARGE SCALE GENOMIC DNA]</scope>
    <source>
        <strain evidence="1 2">F0319</strain>
    </source>
</reference>
<dbReference type="STRING" id="649761.HMPREF0973_02547"/>
<accession>C9MSC8</accession>
<dbReference type="HOGENOM" id="CLU_2846215_0_0_10"/>
<dbReference type="EMBL" id="ACVA01000063">
    <property type="protein sequence ID" value="EEX17583.1"/>
    <property type="molecule type" value="Genomic_DNA"/>
</dbReference>
<dbReference type="Proteomes" id="UP000003327">
    <property type="component" value="Unassembled WGS sequence"/>
</dbReference>
<organism evidence="1 2">
    <name type="scientific">Prevotella veroralis F0319</name>
    <dbReference type="NCBI Taxonomy" id="649761"/>
    <lineage>
        <taxon>Bacteria</taxon>
        <taxon>Pseudomonadati</taxon>
        <taxon>Bacteroidota</taxon>
        <taxon>Bacteroidia</taxon>
        <taxon>Bacteroidales</taxon>
        <taxon>Prevotellaceae</taxon>
        <taxon>Prevotella</taxon>
    </lineage>
</organism>
<evidence type="ECO:0000313" key="1">
    <source>
        <dbReference type="EMBL" id="EEX17583.1"/>
    </source>
</evidence>
<protein>
    <submittedName>
        <fullName evidence="1">Uncharacterized protein</fullName>
    </submittedName>
</protein>
<keyword evidence="2" id="KW-1185">Reference proteome</keyword>
<sequence>MFAVLLFQLKRYCLVTHRPTISYLTSVRNSPPFGGVGGGSLNHTFVRKQHYSRPSPFGEGAGVRL</sequence>
<dbReference type="AlphaFoldDB" id="C9MSC8"/>
<comment type="caution">
    <text evidence="1">The sequence shown here is derived from an EMBL/GenBank/DDBJ whole genome shotgun (WGS) entry which is preliminary data.</text>
</comment>
<name>C9MSC8_9BACT</name>
<proteinExistence type="predicted"/>
<evidence type="ECO:0000313" key="2">
    <source>
        <dbReference type="Proteomes" id="UP000003327"/>
    </source>
</evidence>